<comment type="caution">
    <text evidence="1">The sequence shown here is derived from an EMBL/GenBank/DDBJ whole genome shotgun (WGS) entry which is preliminary data.</text>
</comment>
<name>A0ABN9AP26_9NEOB</name>
<evidence type="ECO:0000313" key="1">
    <source>
        <dbReference type="EMBL" id="CAI9537708.1"/>
    </source>
</evidence>
<keyword evidence="2" id="KW-1185">Reference proteome</keyword>
<dbReference type="Proteomes" id="UP001162483">
    <property type="component" value="Unassembled WGS sequence"/>
</dbReference>
<dbReference type="EMBL" id="CATNWA010000661">
    <property type="protein sequence ID" value="CAI9537708.1"/>
    <property type="molecule type" value="Genomic_DNA"/>
</dbReference>
<protein>
    <submittedName>
        <fullName evidence="1">Uncharacterized protein</fullName>
    </submittedName>
</protein>
<reference evidence="1" key="1">
    <citation type="submission" date="2023-05" db="EMBL/GenBank/DDBJ databases">
        <authorList>
            <person name="Stuckert A."/>
        </authorList>
    </citation>
    <scope>NUCLEOTIDE SEQUENCE</scope>
</reference>
<evidence type="ECO:0000313" key="2">
    <source>
        <dbReference type="Proteomes" id="UP001162483"/>
    </source>
</evidence>
<gene>
    <name evidence="1" type="ORF">SPARVUS_LOCUS1272655</name>
</gene>
<proteinExistence type="predicted"/>
<sequence length="74" mass="7839">MGEVRVLQNLWAANRVFTSTSGRILWALPVCVRILGGCGTIVVLTTAPACTALMGLATSPSYTALLICERPGLY</sequence>
<accession>A0ABN9AP26</accession>
<organism evidence="1 2">
    <name type="scientific">Staurois parvus</name>
    <dbReference type="NCBI Taxonomy" id="386267"/>
    <lineage>
        <taxon>Eukaryota</taxon>
        <taxon>Metazoa</taxon>
        <taxon>Chordata</taxon>
        <taxon>Craniata</taxon>
        <taxon>Vertebrata</taxon>
        <taxon>Euteleostomi</taxon>
        <taxon>Amphibia</taxon>
        <taxon>Batrachia</taxon>
        <taxon>Anura</taxon>
        <taxon>Neobatrachia</taxon>
        <taxon>Ranoidea</taxon>
        <taxon>Ranidae</taxon>
        <taxon>Staurois</taxon>
    </lineage>
</organism>